<evidence type="ECO:0000313" key="1">
    <source>
        <dbReference type="EMBL" id="ACS43101.1"/>
    </source>
</evidence>
<organism evidence="1 2">
    <name type="scientific">Methylorubrum extorquens (strain ATCC 14718 / DSM 1338 / JCM 2805 / NCIMB 9133 / AM1)</name>
    <name type="common">Methylobacterium extorquens</name>
    <dbReference type="NCBI Taxonomy" id="272630"/>
    <lineage>
        <taxon>Bacteria</taxon>
        <taxon>Pseudomonadati</taxon>
        <taxon>Pseudomonadota</taxon>
        <taxon>Alphaproteobacteria</taxon>
        <taxon>Hyphomicrobiales</taxon>
        <taxon>Methylobacteriaceae</taxon>
        <taxon>Methylorubrum</taxon>
    </lineage>
</organism>
<name>C5B3R9_METEA</name>
<sequence length="78" mass="8815">MEREPGKRTDVSAGQVRNANAHIKRRLDRARDRVSSPSLGVAHFPTFPTYRRSVPAPEKAERVLRGLYQEVTDILPSC</sequence>
<dbReference type="AlphaFoldDB" id="C5B3R9"/>
<keyword evidence="1" id="KW-0614">Plasmid</keyword>
<accession>C5B3R9</accession>
<dbReference type="EMBL" id="CP001511">
    <property type="protein sequence ID" value="ACS43101.1"/>
    <property type="molecule type" value="Genomic_DNA"/>
</dbReference>
<proteinExistence type="predicted"/>
<keyword evidence="2" id="KW-1185">Reference proteome</keyword>
<dbReference type="Proteomes" id="UP000009081">
    <property type="component" value="Plasmid megaplasmid"/>
</dbReference>
<gene>
    <name evidence="1" type="ordered locus">MexAM1_META2p0189</name>
</gene>
<dbReference type="HOGENOM" id="CLU_2617934_0_0_5"/>
<geneLocation type="plasmid" evidence="1 2">
    <name>megaplasmid</name>
</geneLocation>
<dbReference type="KEGG" id="mea:Mex_2p0189"/>
<protein>
    <submittedName>
        <fullName evidence="1">Uncharacterized protein</fullName>
    </submittedName>
</protein>
<evidence type="ECO:0000313" key="2">
    <source>
        <dbReference type="Proteomes" id="UP000009081"/>
    </source>
</evidence>
<reference evidence="1 2" key="1">
    <citation type="journal article" date="2009" name="PLoS ONE">
        <title>Methylobacterium genome sequences: a reference blueprint to investigate microbial metabolism of C1 compounds from natural and industrial sources.</title>
        <authorList>
            <person name="Vuilleumier S."/>
            <person name="Chistoserdova L."/>
            <person name="Lee M.-C."/>
            <person name="Bringel F."/>
            <person name="Lajus A."/>
            <person name="Zhou Y."/>
            <person name="Gourion B."/>
            <person name="Barbe V."/>
            <person name="Chang J."/>
            <person name="Cruveiller S."/>
            <person name="Dossat C."/>
            <person name="Gillett W."/>
            <person name="Gruffaz C."/>
            <person name="Haugen E."/>
            <person name="Hourcade E."/>
            <person name="Levy R."/>
            <person name="Mangenot S."/>
            <person name="Muller E."/>
            <person name="Nadalig T."/>
            <person name="Pagni M."/>
            <person name="Penny C."/>
            <person name="Peyraud R."/>
            <person name="Robinson D.G."/>
            <person name="Roche D."/>
            <person name="Rouy Z."/>
            <person name="Saenampechek C."/>
            <person name="Salvignol G."/>
            <person name="Vallenet D."/>
            <person name="Wu Z."/>
            <person name="Marx C.J."/>
            <person name="Vorholt J.A."/>
            <person name="Olson M.V."/>
            <person name="Kaul R."/>
            <person name="Weissenbach J."/>
            <person name="Medigue C."/>
            <person name="Lidstrom M.E."/>
        </authorList>
    </citation>
    <scope>NUCLEOTIDE SEQUENCE [LARGE SCALE GENOMIC DNA]</scope>
    <source>
        <strain evidence="2">ATCC 14718 / DSM 1338 / JCM 2805 / NCIMB 9133 / AM1</strain>
    </source>
</reference>